<comment type="caution">
    <text evidence="2">The sequence shown here is derived from an EMBL/GenBank/DDBJ whole genome shotgun (WGS) entry which is preliminary data.</text>
</comment>
<evidence type="ECO:0000256" key="1">
    <source>
        <dbReference type="SAM" id="MobiDB-lite"/>
    </source>
</evidence>
<evidence type="ECO:0000313" key="3">
    <source>
        <dbReference type="Proteomes" id="UP000800981"/>
    </source>
</evidence>
<dbReference type="Gene3D" id="1.25.10.10">
    <property type="entry name" value="Leucine-rich Repeat Variant"/>
    <property type="match status" value="1"/>
</dbReference>
<dbReference type="EMBL" id="JAANNP010000022">
    <property type="protein sequence ID" value="NHC15285.1"/>
    <property type="molecule type" value="Genomic_DNA"/>
</dbReference>
<dbReference type="RefSeq" id="WP_166283565.1">
    <property type="nucleotide sequence ID" value="NZ_JAANNP010000022.1"/>
</dbReference>
<keyword evidence="3" id="KW-1185">Reference proteome</keyword>
<organism evidence="2 3">
    <name type="scientific">Motilibacter deserti</name>
    <dbReference type="NCBI Taxonomy" id="2714956"/>
    <lineage>
        <taxon>Bacteria</taxon>
        <taxon>Bacillati</taxon>
        <taxon>Actinomycetota</taxon>
        <taxon>Actinomycetes</taxon>
        <taxon>Motilibacterales</taxon>
        <taxon>Motilibacteraceae</taxon>
        <taxon>Motilibacter</taxon>
    </lineage>
</organism>
<proteinExistence type="predicted"/>
<sequence length="204" mass="21183">MGLVRRTAQVPTGEERREAVRDSSGLQQQLRDGDAEQRRRAALDLWGDADAVPALLDALASEHDGAARDAVLTTLAGHDTPAVGAALGRDLSSEDAARRNAAVKALQAMPLAVASLVEGGVLQDADADVRVLAVMVLSAVSHPDVPQWLRPVVDSDADANVVAAAVDVAVTIGGDIAEELAATAAGRFPDNPYLRFLAARTGQP</sequence>
<name>A0ABX0GZY0_9ACTN</name>
<dbReference type="InterPro" id="IPR016024">
    <property type="entry name" value="ARM-type_fold"/>
</dbReference>
<protein>
    <submittedName>
        <fullName evidence="2">HEAT repeat domain-containing protein</fullName>
    </submittedName>
</protein>
<dbReference type="InterPro" id="IPR011989">
    <property type="entry name" value="ARM-like"/>
</dbReference>
<dbReference type="Proteomes" id="UP000800981">
    <property type="component" value="Unassembled WGS sequence"/>
</dbReference>
<dbReference type="Pfam" id="PF13646">
    <property type="entry name" value="HEAT_2"/>
    <property type="match status" value="1"/>
</dbReference>
<feature type="region of interest" description="Disordered" evidence="1">
    <location>
        <begin position="1"/>
        <end position="34"/>
    </location>
</feature>
<reference evidence="2 3" key="1">
    <citation type="submission" date="2020-03" db="EMBL/GenBank/DDBJ databases">
        <title>Two novel Motilibacter sp.</title>
        <authorList>
            <person name="Liu S."/>
        </authorList>
    </citation>
    <scope>NUCLEOTIDE SEQUENCE [LARGE SCALE GENOMIC DNA]</scope>
    <source>
        <strain evidence="2 3">E257</strain>
    </source>
</reference>
<accession>A0ABX0GZY0</accession>
<dbReference type="SUPFAM" id="SSF48371">
    <property type="entry name" value="ARM repeat"/>
    <property type="match status" value="1"/>
</dbReference>
<gene>
    <name evidence="2" type="ORF">G9H71_16000</name>
</gene>
<evidence type="ECO:0000313" key="2">
    <source>
        <dbReference type="EMBL" id="NHC15285.1"/>
    </source>
</evidence>